<gene>
    <name evidence="1" type="ORF">N3K66_003975</name>
</gene>
<evidence type="ECO:0000313" key="1">
    <source>
        <dbReference type="EMBL" id="KAI9902158.1"/>
    </source>
</evidence>
<organism evidence="1 2">
    <name type="scientific">Trichothecium roseum</name>
    <dbReference type="NCBI Taxonomy" id="47278"/>
    <lineage>
        <taxon>Eukaryota</taxon>
        <taxon>Fungi</taxon>
        <taxon>Dikarya</taxon>
        <taxon>Ascomycota</taxon>
        <taxon>Pezizomycotina</taxon>
        <taxon>Sordariomycetes</taxon>
        <taxon>Hypocreomycetidae</taxon>
        <taxon>Hypocreales</taxon>
        <taxon>Hypocreales incertae sedis</taxon>
        <taxon>Trichothecium</taxon>
    </lineage>
</organism>
<sequence>MHLSTILTAICAAALAAADPRTADIYIQPIHPSSKPAPLASISYDTLSPSTASLSGYEPPELPEEATLLRIGVYDRKSTSWASGTTVASAENFAKGFSPQLLLSVTGKGEVISAAVKGVKIDAGITRDFGPQVQLLVENKGKLPELNKPIVLSPEGKKIELEEKTFLQKYWWMIAIGAFVLLSGGGGAQ</sequence>
<proteinExistence type="predicted"/>
<protein>
    <submittedName>
        <fullName evidence="1">Uncharacterized protein</fullName>
    </submittedName>
</protein>
<dbReference type="EMBL" id="CM047942">
    <property type="protein sequence ID" value="KAI9902158.1"/>
    <property type="molecule type" value="Genomic_DNA"/>
</dbReference>
<evidence type="ECO:0000313" key="2">
    <source>
        <dbReference type="Proteomes" id="UP001163324"/>
    </source>
</evidence>
<reference evidence="1" key="1">
    <citation type="submission" date="2022-10" db="EMBL/GenBank/DDBJ databases">
        <title>Complete Genome of Trichothecium roseum strain YXFP-22015, a Plant Pathogen Isolated from Citrus.</title>
        <authorList>
            <person name="Wang Y."/>
            <person name="Zhu L."/>
        </authorList>
    </citation>
    <scope>NUCLEOTIDE SEQUENCE</scope>
    <source>
        <strain evidence="1">YXFP-22015</strain>
    </source>
</reference>
<keyword evidence="2" id="KW-1185">Reference proteome</keyword>
<accession>A0ACC0V7I1</accession>
<dbReference type="Proteomes" id="UP001163324">
    <property type="component" value="Chromosome 3"/>
</dbReference>
<name>A0ACC0V7I1_9HYPO</name>
<comment type="caution">
    <text evidence="1">The sequence shown here is derived from an EMBL/GenBank/DDBJ whole genome shotgun (WGS) entry which is preliminary data.</text>
</comment>